<dbReference type="AlphaFoldDB" id="A0A8C3S461"/>
<dbReference type="PANTHER" id="PTHR26450:SF32">
    <property type="entry name" value="OLFACTORY RECEPTOR 52B6"/>
    <property type="match status" value="1"/>
</dbReference>
<evidence type="ECO:0000256" key="8">
    <source>
        <dbReference type="SAM" id="Phobius"/>
    </source>
</evidence>
<proteinExistence type="predicted"/>
<feature type="transmembrane region" description="Helical" evidence="8">
    <location>
        <begin position="37"/>
        <end position="60"/>
    </location>
</feature>
<evidence type="ECO:0000313" key="10">
    <source>
        <dbReference type="Ensembl" id="ENSCSRP00000008219.1"/>
    </source>
</evidence>
<feature type="transmembrane region" description="Helical" evidence="8">
    <location>
        <begin position="72"/>
        <end position="90"/>
    </location>
</feature>
<evidence type="ECO:0000259" key="9">
    <source>
        <dbReference type="PROSITE" id="PS50262"/>
    </source>
</evidence>
<dbReference type="Ensembl" id="ENSCSRT00000008498.1">
    <property type="protein sequence ID" value="ENSCSRP00000008219.1"/>
    <property type="gene ID" value="ENSCSRG00000006108.1"/>
</dbReference>
<dbReference type="SUPFAM" id="SSF81321">
    <property type="entry name" value="Family A G protein-coupled receptor-like"/>
    <property type="match status" value="1"/>
</dbReference>
<accession>A0A8C3S461</accession>
<dbReference type="InterPro" id="IPR050402">
    <property type="entry name" value="OR51/52/56-like"/>
</dbReference>
<evidence type="ECO:0000256" key="6">
    <source>
        <dbReference type="ARBA" id="ARBA00023136"/>
    </source>
</evidence>
<evidence type="ECO:0000256" key="4">
    <source>
        <dbReference type="ARBA" id="ARBA00022725"/>
    </source>
</evidence>
<keyword evidence="3 8" id="KW-0812">Transmembrane</keyword>
<dbReference type="GO" id="GO:0004984">
    <property type="term" value="F:olfactory receptor activity"/>
    <property type="evidence" value="ECO:0007669"/>
    <property type="project" value="InterPro"/>
</dbReference>
<evidence type="ECO:0000256" key="5">
    <source>
        <dbReference type="ARBA" id="ARBA00022989"/>
    </source>
</evidence>
<dbReference type="PANTHER" id="PTHR26450">
    <property type="entry name" value="OLFACTORY RECEPTOR 56B1-RELATED"/>
    <property type="match status" value="1"/>
</dbReference>
<comment type="subcellular location">
    <subcellularLocation>
        <location evidence="1">Membrane</location>
        <topology evidence="1">Multi-pass membrane protein</topology>
    </subcellularLocation>
</comment>
<dbReference type="GO" id="GO:0005886">
    <property type="term" value="C:plasma membrane"/>
    <property type="evidence" value="ECO:0007669"/>
    <property type="project" value="TreeGrafter"/>
</dbReference>
<dbReference type="InterPro" id="IPR017452">
    <property type="entry name" value="GPCR_Rhodpsn_7TM"/>
</dbReference>
<organism evidence="10 11">
    <name type="scientific">Chelydra serpentina</name>
    <name type="common">Snapping turtle</name>
    <name type="synonym">Testudo serpentina</name>
    <dbReference type="NCBI Taxonomy" id="8475"/>
    <lineage>
        <taxon>Eukaryota</taxon>
        <taxon>Metazoa</taxon>
        <taxon>Chordata</taxon>
        <taxon>Craniata</taxon>
        <taxon>Vertebrata</taxon>
        <taxon>Euteleostomi</taxon>
        <taxon>Archelosauria</taxon>
        <taxon>Testudinata</taxon>
        <taxon>Testudines</taxon>
        <taxon>Cryptodira</taxon>
        <taxon>Durocryptodira</taxon>
        <taxon>Americhelydia</taxon>
        <taxon>Chelydroidea</taxon>
        <taxon>Chelydridae</taxon>
        <taxon>Chelydra</taxon>
    </lineage>
</organism>
<dbReference type="Gene3D" id="1.20.1070.10">
    <property type="entry name" value="Rhodopsin 7-helix transmembrane proteins"/>
    <property type="match status" value="1"/>
</dbReference>
<keyword evidence="4" id="KW-0552">Olfaction</keyword>
<evidence type="ECO:0000256" key="3">
    <source>
        <dbReference type="ARBA" id="ARBA00022692"/>
    </source>
</evidence>
<keyword evidence="7" id="KW-0807">Transducer</keyword>
<evidence type="ECO:0000256" key="1">
    <source>
        <dbReference type="ARBA" id="ARBA00004141"/>
    </source>
</evidence>
<dbReference type="Pfam" id="PF13853">
    <property type="entry name" value="7tm_4"/>
    <property type="match status" value="1"/>
</dbReference>
<sequence length="163" mass="18581">MRPDRHFDHLMSASNLTTSDPSTFILQGLPGLEAAHAWISIPFAMFYIISLFGNFMVLFVVCKEKILHKPMYLLLCMLALTDISLTTSVIPKALCIFWFNLEVITVGGCLTQTFFLHTVTIMHQCINFFKTVLQRGVLLKYKHLVMFGVWLPVELAPMAGRRK</sequence>
<feature type="domain" description="G-protein coupled receptors family 1 profile" evidence="9">
    <location>
        <begin position="53"/>
        <end position="91"/>
    </location>
</feature>
<feature type="transmembrane region" description="Helical" evidence="8">
    <location>
        <begin position="96"/>
        <end position="122"/>
    </location>
</feature>
<evidence type="ECO:0000313" key="11">
    <source>
        <dbReference type="Proteomes" id="UP000694403"/>
    </source>
</evidence>
<reference evidence="10" key="1">
    <citation type="submission" date="2025-08" db="UniProtKB">
        <authorList>
            <consortium name="Ensembl"/>
        </authorList>
    </citation>
    <scope>IDENTIFICATION</scope>
</reference>
<keyword evidence="6 8" id="KW-0472">Membrane</keyword>
<keyword evidence="2" id="KW-0716">Sensory transduction</keyword>
<protein>
    <recommendedName>
        <fullName evidence="9">G-protein coupled receptors family 1 profile domain-containing protein</fullName>
    </recommendedName>
</protein>
<keyword evidence="11" id="KW-1185">Reference proteome</keyword>
<keyword evidence="5 8" id="KW-1133">Transmembrane helix</keyword>
<reference evidence="10" key="2">
    <citation type="submission" date="2025-09" db="UniProtKB">
        <authorList>
            <consortium name="Ensembl"/>
        </authorList>
    </citation>
    <scope>IDENTIFICATION</scope>
</reference>
<evidence type="ECO:0000256" key="2">
    <source>
        <dbReference type="ARBA" id="ARBA00022606"/>
    </source>
</evidence>
<name>A0A8C3S461_CHESE</name>
<dbReference type="InterPro" id="IPR000725">
    <property type="entry name" value="Olfact_rcpt"/>
</dbReference>
<dbReference type="GO" id="GO:0007186">
    <property type="term" value="P:G protein-coupled receptor signaling pathway"/>
    <property type="evidence" value="ECO:0007669"/>
    <property type="project" value="InterPro"/>
</dbReference>
<evidence type="ECO:0000256" key="7">
    <source>
        <dbReference type="ARBA" id="ARBA00023224"/>
    </source>
</evidence>
<dbReference type="Proteomes" id="UP000694403">
    <property type="component" value="Unplaced"/>
</dbReference>
<dbReference type="PROSITE" id="PS50262">
    <property type="entry name" value="G_PROTEIN_RECEP_F1_2"/>
    <property type="match status" value="1"/>
</dbReference>